<feature type="compositionally biased region" description="Polar residues" evidence="1">
    <location>
        <begin position="404"/>
        <end position="424"/>
    </location>
</feature>
<reference evidence="2 3" key="1">
    <citation type="submission" date="2014-06" db="EMBL/GenBank/DDBJ databases">
        <authorList>
            <person name="Swart Estienne"/>
        </authorList>
    </citation>
    <scope>NUCLEOTIDE SEQUENCE [LARGE SCALE GENOMIC DNA]</scope>
    <source>
        <strain evidence="2 3">130c</strain>
    </source>
</reference>
<feature type="region of interest" description="Disordered" evidence="1">
    <location>
        <begin position="597"/>
        <end position="652"/>
    </location>
</feature>
<feature type="compositionally biased region" description="Polar residues" evidence="1">
    <location>
        <begin position="105"/>
        <end position="138"/>
    </location>
</feature>
<name>A0A078AQ46_STYLE</name>
<dbReference type="EMBL" id="CCKQ01011496">
    <property type="protein sequence ID" value="CDW83068.1"/>
    <property type="molecule type" value="Genomic_DNA"/>
</dbReference>
<feature type="region of interest" description="Disordered" evidence="1">
    <location>
        <begin position="396"/>
        <end position="426"/>
    </location>
</feature>
<feature type="compositionally biased region" description="Polar residues" evidence="1">
    <location>
        <begin position="849"/>
        <end position="862"/>
    </location>
</feature>
<keyword evidence="3" id="KW-1185">Reference proteome</keyword>
<evidence type="ECO:0000313" key="2">
    <source>
        <dbReference type="EMBL" id="CDW83068.1"/>
    </source>
</evidence>
<feature type="region of interest" description="Disordered" evidence="1">
    <location>
        <begin position="778"/>
        <end position="872"/>
    </location>
</feature>
<evidence type="ECO:0000256" key="1">
    <source>
        <dbReference type="SAM" id="MobiDB-lite"/>
    </source>
</evidence>
<proteinExistence type="predicted"/>
<gene>
    <name evidence="2" type="primary">Contig17135.g18258</name>
    <name evidence="2" type="ORF">STYLEM_12107</name>
</gene>
<feature type="compositionally biased region" description="Polar residues" evidence="1">
    <location>
        <begin position="445"/>
        <end position="457"/>
    </location>
</feature>
<feature type="compositionally biased region" description="Basic and acidic residues" evidence="1">
    <location>
        <begin position="863"/>
        <end position="872"/>
    </location>
</feature>
<dbReference type="InParanoid" id="A0A078AQ46"/>
<dbReference type="AlphaFoldDB" id="A0A078AQ46"/>
<dbReference type="OMA" id="EDECANT"/>
<feature type="compositionally biased region" description="Basic and acidic residues" evidence="1">
    <location>
        <begin position="458"/>
        <end position="469"/>
    </location>
</feature>
<feature type="compositionally biased region" description="Low complexity" evidence="1">
    <location>
        <begin position="640"/>
        <end position="652"/>
    </location>
</feature>
<evidence type="ECO:0000313" key="3">
    <source>
        <dbReference type="Proteomes" id="UP000039865"/>
    </source>
</evidence>
<organism evidence="2 3">
    <name type="scientific">Stylonychia lemnae</name>
    <name type="common">Ciliate</name>
    <dbReference type="NCBI Taxonomy" id="5949"/>
    <lineage>
        <taxon>Eukaryota</taxon>
        <taxon>Sar</taxon>
        <taxon>Alveolata</taxon>
        <taxon>Ciliophora</taxon>
        <taxon>Intramacronucleata</taxon>
        <taxon>Spirotrichea</taxon>
        <taxon>Stichotrichia</taxon>
        <taxon>Sporadotrichida</taxon>
        <taxon>Oxytrichidae</taxon>
        <taxon>Stylonychinae</taxon>
        <taxon>Stylonychia</taxon>
    </lineage>
</organism>
<sequence>MYKKRKFIKLRIEQSPQKEIFNTFYKRSSSPNKSLLLVQHHERESQKLIEPEKVINRNSSLQVMESQKLLISNSELKTSKQEIKKENRKNFIIRNTISEIPKDQSGLTKTDSKVKNSNQNQKLESPSSMYGYQNVQSTNDEESKAVIKLKNDSVPNRDSINKYLMSSKDQTTMKNLSKDSRLDLNNENIELRVQVVESNKAKSSIKSDSYREPPPKKSNNSSHHSSILGGFDLSVIGGKISDAFGFGKEKVVNVIGKNSQTKKRQPYIKQPFLAQQQLNQMILNMKMNDQIINQDQQQKERSFILQSINRSIPYINKSDHSRQVLMEMITLKRLLEQADSSKLYVNQLNTLINHFDHTKGDILNSFFQQLQKIFLENSRVTTQLLVIRAIMQKDNRDSPAVKPTFNSQTSEENSTNIHQKNLGLNPNLLRKNERDHFDEDDLSDSCISINNKSGSTKKQTEKSNEEDNKSSNLKDIIQKQNQFAYITFQERKQDSQQSSSSQQKSNSEIVTKIDQSLNKIKINSLIEKQEADKPYEDIKSDQLDQSEQMKSLRNIVNRNKELQQKVKIVQKLPIPFIREQHSNSVIDFSVDMSKLVSRPTSSRKNSAQKELNTESSIVKRQIQSIQKSPADSQQATQATSPSKISINSSQKKQASTIQNQQFSIKQLNSEVQKNVDQQILRADQKIDQELEKRKKQYEQRQQMYFYELCEFKKSIAQYPQTSNTTVSTLDSSRQLQQQVKHFDKNIFTANGSKKKFNIHIAGGKNFPLSKAEFEVINERTEQEDNSEEDKGSNSSNRTASNSSRSAGGGVTLHSNTPNLSQKPPIQPERRQKSKQQSISSLKDLDTPKFKNNSTLLSLNQKSESMEFKDVYN</sequence>
<feature type="region of interest" description="Disordered" evidence="1">
    <location>
        <begin position="440"/>
        <end position="474"/>
    </location>
</feature>
<feature type="compositionally biased region" description="Low complexity" evidence="1">
    <location>
        <begin position="495"/>
        <end position="507"/>
    </location>
</feature>
<feature type="compositionally biased region" description="Low complexity" evidence="1">
    <location>
        <begin position="792"/>
        <end position="805"/>
    </location>
</feature>
<accession>A0A078AQ46</accession>
<dbReference type="Proteomes" id="UP000039865">
    <property type="component" value="Unassembled WGS sequence"/>
</dbReference>
<feature type="region of interest" description="Disordered" evidence="1">
    <location>
        <begin position="198"/>
        <end position="224"/>
    </location>
</feature>
<feature type="region of interest" description="Disordered" evidence="1">
    <location>
        <begin position="490"/>
        <end position="510"/>
    </location>
</feature>
<feature type="compositionally biased region" description="Polar residues" evidence="1">
    <location>
        <begin position="812"/>
        <end position="823"/>
    </location>
</feature>
<feature type="compositionally biased region" description="Polar residues" evidence="1">
    <location>
        <begin position="598"/>
        <end position="639"/>
    </location>
</feature>
<protein>
    <submittedName>
        <fullName evidence="2">Uncharacterized protein</fullName>
    </submittedName>
</protein>
<feature type="region of interest" description="Disordered" evidence="1">
    <location>
        <begin position="103"/>
        <end position="142"/>
    </location>
</feature>